<dbReference type="Pfam" id="PF01156">
    <property type="entry name" value="IU_nuc_hydro"/>
    <property type="match status" value="1"/>
</dbReference>
<dbReference type="InterPro" id="IPR036452">
    <property type="entry name" value="Ribo_hydro-like"/>
</dbReference>
<dbReference type="PANTHER" id="PTHR46692">
    <property type="entry name" value="INOSINE-URIDINE PREFERRING NUCLEOSIDE HYDROLASE FAMILY PROTEIN"/>
    <property type="match status" value="1"/>
</dbReference>
<evidence type="ECO:0000313" key="4">
    <source>
        <dbReference type="Proteomes" id="UP001177140"/>
    </source>
</evidence>
<gene>
    <name evidence="3" type="ORF">MKW94_019155</name>
</gene>
<keyword evidence="4" id="KW-1185">Reference proteome</keyword>
<dbReference type="Gene3D" id="3.90.245.10">
    <property type="entry name" value="Ribonucleoside hydrolase-like"/>
    <property type="match status" value="1"/>
</dbReference>
<dbReference type="SUPFAM" id="SSF53590">
    <property type="entry name" value="Nucleoside hydrolase"/>
    <property type="match status" value="1"/>
</dbReference>
<evidence type="ECO:0000256" key="1">
    <source>
        <dbReference type="ARBA" id="ARBA00009176"/>
    </source>
</evidence>
<protein>
    <recommendedName>
        <fullName evidence="2">Inosine/uridine-preferring nucleoside hydrolase domain-containing protein</fullName>
    </recommendedName>
</protein>
<dbReference type="EMBL" id="JAJJMA010073726">
    <property type="protein sequence ID" value="MCL7027922.1"/>
    <property type="molecule type" value="Genomic_DNA"/>
</dbReference>
<evidence type="ECO:0000313" key="3">
    <source>
        <dbReference type="EMBL" id="MCL7027922.1"/>
    </source>
</evidence>
<dbReference type="Proteomes" id="UP001177140">
    <property type="component" value="Unassembled WGS sequence"/>
</dbReference>
<proteinExistence type="inferred from homology"/>
<accession>A0AA41RWQ8</accession>
<dbReference type="AlphaFoldDB" id="A0AA41RWQ8"/>
<comment type="caution">
    <text evidence="3">The sequence shown here is derived from an EMBL/GenBank/DDBJ whole genome shotgun (WGS) entry which is preliminary data.</text>
</comment>
<dbReference type="InterPro" id="IPR001910">
    <property type="entry name" value="Inosine/uridine_hydrolase_dom"/>
</dbReference>
<reference evidence="3" key="1">
    <citation type="submission" date="2022-03" db="EMBL/GenBank/DDBJ databases">
        <title>A functionally conserved STORR gene fusion in Papaver species that diverged 16.8 million years ago.</title>
        <authorList>
            <person name="Catania T."/>
        </authorList>
    </citation>
    <scope>NUCLEOTIDE SEQUENCE</scope>
    <source>
        <strain evidence="3">S-191538</strain>
    </source>
</reference>
<feature type="non-terminal residue" evidence="3">
    <location>
        <position position="1"/>
    </location>
</feature>
<name>A0AA41RWQ8_PAPNU</name>
<comment type="similarity">
    <text evidence="1">Belongs to the IUNH family.</text>
</comment>
<evidence type="ECO:0000259" key="2">
    <source>
        <dbReference type="Pfam" id="PF01156"/>
    </source>
</evidence>
<dbReference type="PANTHER" id="PTHR46692:SF1">
    <property type="entry name" value="NUCLEOSIDE HYDROLASE 3-RELATED"/>
    <property type="match status" value="1"/>
</dbReference>
<feature type="non-terminal residue" evidence="3">
    <location>
        <position position="102"/>
    </location>
</feature>
<dbReference type="GO" id="GO:0016799">
    <property type="term" value="F:hydrolase activity, hydrolyzing N-glycosyl compounds"/>
    <property type="evidence" value="ECO:0007669"/>
    <property type="project" value="InterPro"/>
</dbReference>
<feature type="domain" description="Inosine/uridine-preferring nucleoside hydrolase" evidence="2">
    <location>
        <begin position="2"/>
        <end position="95"/>
    </location>
</feature>
<sequence length="102" mass="11700">NVYVVGGHISYGTKDTGNLFSVPSNKYAEFNMFLDPTAAKTVLESELDITLVPLNAQREVSSYPDILKVLQLTKKTPEALFTNRLLSRLYHLQQKHHRYHHM</sequence>
<organism evidence="3 4">
    <name type="scientific">Papaver nudicaule</name>
    <name type="common">Iceland poppy</name>
    <dbReference type="NCBI Taxonomy" id="74823"/>
    <lineage>
        <taxon>Eukaryota</taxon>
        <taxon>Viridiplantae</taxon>
        <taxon>Streptophyta</taxon>
        <taxon>Embryophyta</taxon>
        <taxon>Tracheophyta</taxon>
        <taxon>Spermatophyta</taxon>
        <taxon>Magnoliopsida</taxon>
        <taxon>Ranunculales</taxon>
        <taxon>Papaveraceae</taxon>
        <taxon>Papaveroideae</taxon>
        <taxon>Papaver</taxon>
    </lineage>
</organism>